<protein>
    <recommendedName>
        <fullName evidence="6">DUF4064 domain-containing protein</fullName>
    </recommendedName>
</protein>
<evidence type="ECO:0000313" key="4">
    <source>
        <dbReference type="Proteomes" id="UP000031937"/>
    </source>
</evidence>
<gene>
    <name evidence="2" type="ORF">BA92_12000</name>
    <name evidence="3" type="ORF">IE90_01250</name>
</gene>
<proteinExistence type="predicted"/>
<keyword evidence="5" id="KW-1185">Reference proteome</keyword>
<reference evidence="3 4" key="2">
    <citation type="submission" date="2014-07" db="EMBL/GenBank/DDBJ databases">
        <title>Porphyromonadaceae bacterium OUH 334697 = ATCC BAA-2682 = DSM 28341 draft genome.</title>
        <authorList>
            <person name="Sydenham T.V."/>
            <person name="Hasman H."/>
            <person name="Justesen U.S."/>
        </authorList>
    </citation>
    <scope>NUCLEOTIDE SEQUENCE [LARGE SCALE GENOMIC DNA]</scope>
    <source>
        <strain evidence="3 4">OUH 334697</strain>
    </source>
</reference>
<feature type="transmembrane region" description="Helical" evidence="1">
    <location>
        <begin position="12"/>
        <end position="32"/>
    </location>
</feature>
<feature type="transmembrane region" description="Helical" evidence="1">
    <location>
        <begin position="135"/>
        <end position="156"/>
    </location>
</feature>
<accession>A0A0C3NDC0</accession>
<comment type="caution">
    <text evidence="2">The sequence shown here is derived from an EMBL/GenBank/DDBJ whole genome shotgun (WGS) entry which is preliminary data.</text>
</comment>
<dbReference type="AlphaFoldDB" id="A0A0C3NDC0"/>
<dbReference type="OrthoDB" id="953972at2"/>
<feature type="transmembrane region" description="Helical" evidence="1">
    <location>
        <begin position="112"/>
        <end position="129"/>
    </location>
</feature>
<reference evidence="2 5" key="1">
    <citation type="submission" date="2014-07" db="EMBL/GenBank/DDBJ databases">
        <title>Porphyromonadaceae bacterium OUH 308042 = ATCC BAA-2681 = DSM 28342 draft genome.</title>
        <authorList>
            <person name="Sydenham T.V."/>
            <person name="Hasman H."/>
            <person name="Justensen U.S."/>
        </authorList>
    </citation>
    <scope>NUCLEOTIDE SEQUENCE [LARGE SCALE GENOMIC DNA]</scope>
    <source>
        <strain evidence="2 5">OUH 308042</strain>
    </source>
</reference>
<dbReference type="EMBL" id="JPIT01000007">
    <property type="protein sequence ID" value="KIO47250.1"/>
    <property type="molecule type" value="Genomic_DNA"/>
</dbReference>
<evidence type="ECO:0000256" key="1">
    <source>
        <dbReference type="SAM" id="Phobius"/>
    </source>
</evidence>
<dbReference type="Proteomes" id="UP000031937">
    <property type="component" value="Unassembled WGS sequence"/>
</dbReference>
<keyword evidence="1" id="KW-0472">Membrane</keyword>
<evidence type="ECO:0008006" key="6">
    <source>
        <dbReference type="Google" id="ProtNLM"/>
    </source>
</evidence>
<evidence type="ECO:0000313" key="2">
    <source>
        <dbReference type="EMBL" id="KIO44092.1"/>
    </source>
</evidence>
<evidence type="ECO:0000313" key="5">
    <source>
        <dbReference type="Proteomes" id="UP000031980"/>
    </source>
</evidence>
<feature type="transmembrane region" description="Helical" evidence="1">
    <location>
        <begin position="80"/>
        <end position="105"/>
    </location>
</feature>
<name>A0A0C3NDC0_9PORP</name>
<keyword evidence="1" id="KW-1133">Transmembrane helix</keyword>
<dbReference type="EMBL" id="JPIU01000040">
    <property type="protein sequence ID" value="KIO44092.1"/>
    <property type="molecule type" value="Genomic_DNA"/>
</dbReference>
<sequence length="162" mass="17974">MENPFETSKPKRSAFLTVLCILTFIGSGWGILSNLMGLFTAGLQNSAMEIQQLYQSSGSSGSGFLKAWMNSSMDLMQVTALHATAINLSGLFLSLFSLIGAIFMFNLRKVGFYIYSAAQILALFVLPYYAGFSMIVWVSFLTSGFFVLLFIVLYAVNYRQMK</sequence>
<dbReference type="RefSeq" id="WP_041502079.1">
    <property type="nucleotide sequence ID" value="NZ_JPIT01000007.1"/>
</dbReference>
<keyword evidence="1" id="KW-0812">Transmembrane</keyword>
<dbReference type="Proteomes" id="UP000031980">
    <property type="component" value="Unassembled WGS sequence"/>
</dbReference>
<evidence type="ECO:0000313" key="3">
    <source>
        <dbReference type="EMBL" id="KIO47250.1"/>
    </source>
</evidence>
<organism evidence="2 5">
    <name type="scientific">Sanguibacteroides justesenii</name>
    <dbReference type="NCBI Taxonomy" id="1547597"/>
    <lineage>
        <taxon>Bacteria</taxon>
        <taxon>Pseudomonadati</taxon>
        <taxon>Bacteroidota</taxon>
        <taxon>Bacteroidia</taxon>
        <taxon>Bacteroidales</taxon>
        <taxon>Porphyromonadaceae</taxon>
        <taxon>Sanguibacteroides</taxon>
    </lineage>
</organism>